<accession>A0AAV3P8U7</accession>
<reference evidence="1 2" key="1">
    <citation type="submission" date="2024-01" db="EMBL/GenBank/DDBJ databases">
        <title>The complete chloroplast genome sequence of Lithospermum erythrorhizon: insights into the phylogenetic relationship among Boraginaceae species and the maternal lineages of purple gromwells.</title>
        <authorList>
            <person name="Okada T."/>
            <person name="Watanabe K."/>
        </authorList>
    </citation>
    <scope>NUCLEOTIDE SEQUENCE [LARGE SCALE GENOMIC DNA]</scope>
</reference>
<protein>
    <submittedName>
        <fullName evidence="1">Uncharacterized protein</fullName>
    </submittedName>
</protein>
<evidence type="ECO:0000313" key="1">
    <source>
        <dbReference type="EMBL" id="GAA0148109.1"/>
    </source>
</evidence>
<organism evidence="1 2">
    <name type="scientific">Lithospermum erythrorhizon</name>
    <name type="common">Purple gromwell</name>
    <name type="synonym">Lithospermum officinale var. erythrorhizon</name>
    <dbReference type="NCBI Taxonomy" id="34254"/>
    <lineage>
        <taxon>Eukaryota</taxon>
        <taxon>Viridiplantae</taxon>
        <taxon>Streptophyta</taxon>
        <taxon>Embryophyta</taxon>
        <taxon>Tracheophyta</taxon>
        <taxon>Spermatophyta</taxon>
        <taxon>Magnoliopsida</taxon>
        <taxon>eudicotyledons</taxon>
        <taxon>Gunneridae</taxon>
        <taxon>Pentapetalae</taxon>
        <taxon>asterids</taxon>
        <taxon>lamiids</taxon>
        <taxon>Boraginales</taxon>
        <taxon>Boraginaceae</taxon>
        <taxon>Boraginoideae</taxon>
        <taxon>Lithospermeae</taxon>
        <taxon>Lithospermum</taxon>
    </lineage>
</organism>
<dbReference type="EMBL" id="BAABME010016942">
    <property type="protein sequence ID" value="GAA0148109.1"/>
    <property type="molecule type" value="Genomic_DNA"/>
</dbReference>
<comment type="caution">
    <text evidence="1">The sequence shown here is derived from an EMBL/GenBank/DDBJ whole genome shotgun (WGS) entry which is preliminary data.</text>
</comment>
<evidence type="ECO:0000313" key="2">
    <source>
        <dbReference type="Proteomes" id="UP001454036"/>
    </source>
</evidence>
<dbReference type="Proteomes" id="UP001454036">
    <property type="component" value="Unassembled WGS sequence"/>
</dbReference>
<proteinExistence type="predicted"/>
<sequence>MPEVVEVSSSVSDQVRTELFDTGESSECLAVEVAESWLEKKSHVMVLKEEESAMKTFEVLTRMGLGNFPDLRDKLQGFFQKARKIDVASSVTQPDSTFEDLQKLSLLRVSFEDQTSKKQCEVQKIKKMK</sequence>
<dbReference type="AlphaFoldDB" id="A0AAV3P8U7"/>
<keyword evidence="2" id="KW-1185">Reference proteome</keyword>
<gene>
    <name evidence="1" type="ORF">LIER_36654</name>
</gene>
<name>A0AAV3P8U7_LITER</name>